<evidence type="ECO:0000313" key="4">
    <source>
        <dbReference type="EMBL" id="GIF85427.1"/>
    </source>
</evidence>
<dbReference type="Pfam" id="PF14417">
    <property type="entry name" value="MEDS"/>
    <property type="match status" value="1"/>
</dbReference>
<dbReference type="InterPro" id="IPR025847">
    <property type="entry name" value="MEDS_domain"/>
</dbReference>
<feature type="domain" description="MEDS" evidence="3">
    <location>
        <begin position="11"/>
        <end position="154"/>
    </location>
</feature>
<dbReference type="InterPro" id="IPR036890">
    <property type="entry name" value="HATPase_C_sf"/>
</dbReference>
<dbReference type="PANTHER" id="PTHR35526:SF3">
    <property type="entry name" value="ANTI-SIGMA-F FACTOR RSBW"/>
    <property type="match status" value="1"/>
</dbReference>
<gene>
    <name evidence="4" type="ORF">Cba03nite_67760</name>
</gene>
<dbReference type="GO" id="GO:0004674">
    <property type="term" value="F:protein serine/threonine kinase activity"/>
    <property type="evidence" value="ECO:0007669"/>
    <property type="project" value="UniProtKB-KW"/>
</dbReference>
<keyword evidence="1" id="KW-0418">Kinase</keyword>
<dbReference type="AlphaFoldDB" id="A0A8J3JIG7"/>
<dbReference type="Pfam" id="PF13581">
    <property type="entry name" value="HATPase_c_2"/>
    <property type="match status" value="1"/>
</dbReference>
<proteinExistence type="predicted"/>
<evidence type="ECO:0000256" key="1">
    <source>
        <dbReference type="ARBA" id="ARBA00022527"/>
    </source>
</evidence>
<reference evidence="4 5" key="1">
    <citation type="submission" date="2021-01" db="EMBL/GenBank/DDBJ databases">
        <title>Whole genome shotgun sequence of Catellatospora bangladeshensis NBRC 107357.</title>
        <authorList>
            <person name="Komaki H."/>
            <person name="Tamura T."/>
        </authorList>
    </citation>
    <scope>NUCLEOTIDE SEQUENCE [LARGE SCALE GENOMIC DNA]</scope>
    <source>
        <strain evidence="4 5">NBRC 107357</strain>
    </source>
</reference>
<dbReference type="InterPro" id="IPR003594">
    <property type="entry name" value="HATPase_dom"/>
</dbReference>
<dbReference type="Gene3D" id="3.30.565.10">
    <property type="entry name" value="Histidine kinase-like ATPase, C-terminal domain"/>
    <property type="match status" value="1"/>
</dbReference>
<dbReference type="CDD" id="cd16936">
    <property type="entry name" value="HATPase_RsbW-like"/>
    <property type="match status" value="1"/>
</dbReference>
<name>A0A8J3JIG7_9ACTN</name>
<feature type="domain" description="Histidine kinase/HSP90-like ATPase" evidence="2">
    <location>
        <begin position="201"/>
        <end position="305"/>
    </location>
</feature>
<keyword evidence="1" id="KW-0808">Transferase</keyword>
<dbReference type="PANTHER" id="PTHR35526">
    <property type="entry name" value="ANTI-SIGMA-F FACTOR RSBW-RELATED"/>
    <property type="match status" value="1"/>
</dbReference>
<evidence type="ECO:0000259" key="2">
    <source>
        <dbReference type="Pfam" id="PF13581"/>
    </source>
</evidence>
<protein>
    <submittedName>
        <fullName evidence="4">Anti-sigma regulatory factor</fullName>
    </submittedName>
</protein>
<dbReference type="InterPro" id="IPR050267">
    <property type="entry name" value="Anti-sigma-factor_SerPK"/>
</dbReference>
<sequence>MRPGAPAGFVHEAAFPGSDREFLDVVVPFVRRGLAADEPVVVAYGPRQRELLSGALGPDSGVLFLDGGEQYARPALALKQYRELFGDLLASGAQRIRVTGEVSYHGLREQWDWWARYESAVNTAWAGLPVWALCPYDVRHTPPRVVDDVRRTHPYRAVPGGHYRDPAYQEPGEFVPGVGAWRDPLEQDAPVLDLADPQPGPARDAVAALRQAAGVSVDDLQALLVAVSEAVTNAWLHGRPPVRLRAWTGPGRLVVSVADAGPGPADPMAGLVPGPRPGGMGLWLAHQLCTHVSLQRDPHGFTVRLAAGRLGG</sequence>
<organism evidence="4 5">
    <name type="scientific">Catellatospora bangladeshensis</name>
    <dbReference type="NCBI Taxonomy" id="310355"/>
    <lineage>
        <taxon>Bacteria</taxon>
        <taxon>Bacillati</taxon>
        <taxon>Actinomycetota</taxon>
        <taxon>Actinomycetes</taxon>
        <taxon>Micromonosporales</taxon>
        <taxon>Micromonosporaceae</taxon>
        <taxon>Catellatospora</taxon>
    </lineage>
</organism>
<dbReference type="NCBIfam" id="NF041045">
    <property type="entry name" value="RsbA_anti_sig"/>
    <property type="match status" value="1"/>
</dbReference>
<accession>A0A8J3JIG7</accession>
<evidence type="ECO:0000313" key="5">
    <source>
        <dbReference type="Proteomes" id="UP000601223"/>
    </source>
</evidence>
<dbReference type="Proteomes" id="UP000601223">
    <property type="component" value="Unassembled WGS sequence"/>
</dbReference>
<keyword evidence="1" id="KW-0723">Serine/threonine-protein kinase</keyword>
<evidence type="ECO:0000259" key="3">
    <source>
        <dbReference type="Pfam" id="PF14417"/>
    </source>
</evidence>
<comment type="caution">
    <text evidence="4">The sequence shown here is derived from an EMBL/GenBank/DDBJ whole genome shotgun (WGS) entry which is preliminary data.</text>
</comment>
<keyword evidence="5" id="KW-1185">Reference proteome</keyword>
<dbReference type="EMBL" id="BONF01000047">
    <property type="protein sequence ID" value="GIF85427.1"/>
    <property type="molecule type" value="Genomic_DNA"/>
</dbReference>
<dbReference type="InterPro" id="IPR047718">
    <property type="entry name" value="RsbA-like_anti_sig"/>
</dbReference>
<dbReference type="RefSeq" id="WP_203755299.1">
    <property type="nucleotide sequence ID" value="NZ_BONF01000047.1"/>
</dbReference>
<dbReference type="SUPFAM" id="SSF55874">
    <property type="entry name" value="ATPase domain of HSP90 chaperone/DNA topoisomerase II/histidine kinase"/>
    <property type="match status" value="1"/>
</dbReference>